<dbReference type="EMBL" id="FWFQ01000017">
    <property type="protein sequence ID" value="SLN48936.1"/>
    <property type="molecule type" value="Genomic_DNA"/>
</dbReference>
<dbReference type="OrthoDB" id="9801773at2"/>
<dbReference type="RefSeq" id="WP_085869078.1">
    <property type="nucleotide sequence ID" value="NZ_FWFQ01000017.1"/>
</dbReference>
<evidence type="ECO:0008006" key="3">
    <source>
        <dbReference type="Google" id="ProtNLM"/>
    </source>
</evidence>
<gene>
    <name evidence="1" type="ORF">PSA7680_02539</name>
</gene>
<dbReference type="InterPro" id="IPR007263">
    <property type="entry name" value="DCC1-like"/>
</dbReference>
<dbReference type="Proteomes" id="UP000193409">
    <property type="component" value="Unassembled WGS sequence"/>
</dbReference>
<organism evidence="1 2">
    <name type="scientific">Pseudoruegeria aquimaris</name>
    <dbReference type="NCBI Taxonomy" id="393663"/>
    <lineage>
        <taxon>Bacteria</taxon>
        <taxon>Pseudomonadati</taxon>
        <taxon>Pseudomonadota</taxon>
        <taxon>Alphaproteobacteria</taxon>
        <taxon>Rhodobacterales</taxon>
        <taxon>Roseobacteraceae</taxon>
        <taxon>Pseudoruegeria</taxon>
    </lineage>
</organism>
<reference evidence="1 2" key="1">
    <citation type="submission" date="2017-03" db="EMBL/GenBank/DDBJ databases">
        <authorList>
            <person name="Afonso C.L."/>
            <person name="Miller P.J."/>
            <person name="Scott M.A."/>
            <person name="Spackman E."/>
            <person name="Goraichik I."/>
            <person name="Dimitrov K.M."/>
            <person name="Suarez D.L."/>
            <person name="Swayne D.E."/>
        </authorList>
    </citation>
    <scope>NUCLEOTIDE SEQUENCE [LARGE SCALE GENOMIC DNA]</scope>
    <source>
        <strain evidence="1 2">CECT 7680</strain>
    </source>
</reference>
<evidence type="ECO:0000313" key="1">
    <source>
        <dbReference type="EMBL" id="SLN48936.1"/>
    </source>
</evidence>
<dbReference type="Pfam" id="PF04134">
    <property type="entry name" value="DCC1-like"/>
    <property type="match status" value="1"/>
</dbReference>
<name>A0A1Y5T003_9RHOB</name>
<proteinExistence type="predicted"/>
<keyword evidence="2" id="KW-1185">Reference proteome</keyword>
<accession>A0A1Y5T003</accession>
<dbReference type="GO" id="GO:0015035">
    <property type="term" value="F:protein-disulfide reductase activity"/>
    <property type="evidence" value="ECO:0007669"/>
    <property type="project" value="InterPro"/>
</dbReference>
<dbReference type="AlphaFoldDB" id="A0A1Y5T003"/>
<evidence type="ECO:0000313" key="2">
    <source>
        <dbReference type="Proteomes" id="UP000193409"/>
    </source>
</evidence>
<protein>
    <recommendedName>
        <fullName evidence="3">DUF393 domain-containing protein</fullName>
    </recommendedName>
</protein>
<sequence>MPEQTEILYNADCPVCNFEITHYADYARKEALPLTFKDLNRDDFAAFGLTADQAARRLHVLKDGQITAGIPAFLILWREMPRYRWLAKLVALPGLFQLSCFGYDRILAPLIYRWHLRRLKRRAAAGAAQPGRPRP</sequence>